<name>A0ABX5QDH8_9MICO</name>
<dbReference type="RefSeq" id="WP_128386368.1">
    <property type="nucleotide sequence ID" value="NZ_CP035037.1"/>
</dbReference>
<gene>
    <name evidence="1" type="ORF">Leucomu_03560</name>
</gene>
<dbReference type="Proteomes" id="UP000285768">
    <property type="component" value="Chromosome"/>
</dbReference>
<reference evidence="1 2" key="1">
    <citation type="submission" date="2019-01" db="EMBL/GenBank/DDBJ databases">
        <title>Leucobacter muris sp. nov. isolated from the nose of a laboratory mouse.</title>
        <authorList>
            <person name="Benga L."/>
            <person name="Sproeer C."/>
            <person name="Schumann P."/>
            <person name="Verbarg S."/>
            <person name="Bunk B."/>
            <person name="Engelhardt E."/>
            <person name="Benten P.M."/>
            <person name="Sager M."/>
        </authorList>
    </citation>
    <scope>NUCLEOTIDE SEQUENCE [LARGE SCALE GENOMIC DNA]</scope>
    <source>
        <strain evidence="1 2">DSM 101948</strain>
    </source>
</reference>
<keyword evidence="2" id="KW-1185">Reference proteome</keyword>
<protein>
    <submittedName>
        <fullName evidence="1">Uncharacterized protein</fullName>
    </submittedName>
</protein>
<organism evidence="1 2">
    <name type="scientific">Leucobacter muris</name>
    <dbReference type="NCBI Taxonomy" id="1935379"/>
    <lineage>
        <taxon>Bacteria</taxon>
        <taxon>Bacillati</taxon>
        <taxon>Actinomycetota</taxon>
        <taxon>Actinomycetes</taxon>
        <taxon>Micrococcales</taxon>
        <taxon>Microbacteriaceae</taxon>
        <taxon>Leucobacter</taxon>
    </lineage>
</organism>
<evidence type="ECO:0000313" key="2">
    <source>
        <dbReference type="Proteomes" id="UP000285768"/>
    </source>
</evidence>
<accession>A0ABX5QDH8</accession>
<sequence>MIDGSTLAIFAAHGRQVAVISGRQEQSNAIGDAISAAGQADIHRWFKANGAERIEFKNGGRVHLLSRRGVDRLRGRRLDLVVVDDHRYLQDTRFMETIMPCFASNPGGRPRIGVLVS</sequence>
<proteinExistence type="predicted"/>
<dbReference type="Gene3D" id="3.40.50.300">
    <property type="entry name" value="P-loop containing nucleotide triphosphate hydrolases"/>
    <property type="match status" value="1"/>
</dbReference>
<evidence type="ECO:0000313" key="1">
    <source>
        <dbReference type="EMBL" id="QAB17119.1"/>
    </source>
</evidence>
<dbReference type="EMBL" id="CP035037">
    <property type="protein sequence ID" value="QAB17119.1"/>
    <property type="molecule type" value="Genomic_DNA"/>
</dbReference>
<dbReference type="InterPro" id="IPR027417">
    <property type="entry name" value="P-loop_NTPase"/>
</dbReference>